<accession>A0ABZ1UPN0</accession>
<name>A0ABZ1UPN0_9BURK</name>
<evidence type="ECO:0008006" key="4">
    <source>
        <dbReference type="Google" id="ProtNLM"/>
    </source>
</evidence>
<feature type="compositionally biased region" description="Basic and acidic residues" evidence="1">
    <location>
        <begin position="193"/>
        <end position="204"/>
    </location>
</feature>
<dbReference type="EMBL" id="CP136508">
    <property type="protein sequence ID" value="WUR14691.1"/>
    <property type="molecule type" value="Genomic_DNA"/>
</dbReference>
<organism evidence="2 3">
    <name type="scientific">[Empedobacter] haloabium</name>
    <dbReference type="NCBI Taxonomy" id="592317"/>
    <lineage>
        <taxon>Bacteria</taxon>
        <taxon>Pseudomonadati</taxon>
        <taxon>Pseudomonadota</taxon>
        <taxon>Betaproteobacteria</taxon>
        <taxon>Burkholderiales</taxon>
        <taxon>Oxalobacteraceae</taxon>
        <taxon>Telluria group</taxon>
        <taxon>Telluria group incertae sedis</taxon>
    </lineage>
</organism>
<evidence type="ECO:0000256" key="1">
    <source>
        <dbReference type="SAM" id="MobiDB-lite"/>
    </source>
</evidence>
<dbReference type="Proteomes" id="UP000321323">
    <property type="component" value="Chromosome"/>
</dbReference>
<evidence type="ECO:0000313" key="2">
    <source>
        <dbReference type="EMBL" id="WUR14691.1"/>
    </source>
</evidence>
<feature type="region of interest" description="Disordered" evidence="1">
    <location>
        <begin position="1"/>
        <end position="204"/>
    </location>
</feature>
<evidence type="ECO:0000313" key="3">
    <source>
        <dbReference type="Proteomes" id="UP000321323"/>
    </source>
</evidence>
<proteinExistence type="predicted"/>
<feature type="compositionally biased region" description="Basic and acidic residues" evidence="1">
    <location>
        <begin position="1"/>
        <end position="18"/>
    </location>
</feature>
<sequence length="204" mass="20624">MQNEGKEKGRDLYQKTHDGTTSAGSMGTGATGHVGTKEGYDEAAHAGGNQQSGGRTDDLLSDGSDSQLDDRGFASGNRSGDLDPGMGGMGSLSRGGGNRQQQGDAQPGGLGGSMRPSDPDGLQNAGGGNMGSAAVPESGGQRVEDSRSGDLIGHGNASGGNQQNQQNQQTQQNRQSGEQGRGSPSGAGSTGADQRDLYNKDQSR</sequence>
<protein>
    <recommendedName>
        <fullName evidence="4">Stress-induced protein</fullName>
    </recommendedName>
</protein>
<feature type="compositionally biased region" description="Low complexity" evidence="1">
    <location>
        <begin position="159"/>
        <end position="178"/>
    </location>
</feature>
<feature type="compositionally biased region" description="Basic and acidic residues" evidence="1">
    <location>
        <begin position="35"/>
        <end position="44"/>
    </location>
</feature>
<feature type="compositionally biased region" description="Gly residues" evidence="1">
    <location>
        <begin position="179"/>
        <end position="189"/>
    </location>
</feature>
<gene>
    <name evidence="2" type="ORF">E7V67_006170</name>
</gene>
<feature type="compositionally biased region" description="Gly residues" evidence="1">
    <location>
        <begin position="85"/>
        <end position="98"/>
    </location>
</feature>
<keyword evidence="3" id="KW-1185">Reference proteome</keyword>
<reference evidence="2 3" key="1">
    <citation type="journal article" date="2019" name="Int. J. Syst. Evol. Microbiol.">
        <title>The Draft Whole-Genome Sequence of the Antibiotic Producer Empedobacter haloabium ATCC 31962 Provides Indications for Its Taxonomic Reclassification.</title>
        <authorList>
            <person name="Miess H."/>
            <person name="Arlt P."/>
            <person name="Apel A.K."/>
            <person name="Weber T."/>
            <person name="Nieselt K."/>
            <person name="Hanssen F."/>
            <person name="Czemmel S."/>
            <person name="Nahnsen S."/>
            <person name="Gross H."/>
        </authorList>
    </citation>
    <scope>NUCLEOTIDE SEQUENCE [LARGE SCALE GENOMIC DNA]</scope>
    <source>
        <strain evidence="2 3">ATCC 31962</strain>
    </source>
</reference>